<reference evidence="1 2" key="1">
    <citation type="submission" date="2023-10" db="EMBL/GenBank/DDBJ databases">
        <title>Complete genome sequence of Shewanella sp. DAU334.</title>
        <authorList>
            <person name="Lee Y.-S."/>
            <person name="Jeong H.-R."/>
            <person name="Hwang E.-J."/>
            <person name="Choi Y.-L."/>
            <person name="Kim G.-D."/>
        </authorList>
    </citation>
    <scope>NUCLEOTIDE SEQUENCE [LARGE SCALE GENOMIC DNA]</scope>
    <source>
        <strain evidence="1 2">DAU334</strain>
    </source>
</reference>
<dbReference type="Pfam" id="PF11333">
    <property type="entry name" value="DUF3135"/>
    <property type="match status" value="1"/>
</dbReference>
<protein>
    <submittedName>
        <fullName evidence="1">DUF3135 domain-containing protein</fullName>
    </submittedName>
</protein>
<keyword evidence="2" id="KW-1185">Reference proteome</keyword>
<evidence type="ECO:0000313" key="1">
    <source>
        <dbReference type="EMBL" id="WOT03904.1"/>
    </source>
</evidence>
<accession>A0ABZ0JUB8</accession>
<evidence type="ECO:0000313" key="2">
    <source>
        <dbReference type="Proteomes" id="UP001529491"/>
    </source>
</evidence>
<name>A0ABZ0JUB8_9GAMM</name>
<dbReference type="RefSeq" id="WP_310471535.1">
    <property type="nucleotide sequence ID" value="NZ_CP136522.1"/>
</dbReference>
<dbReference type="InterPro" id="IPR021482">
    <property type="entry name" value="DUF3135"/>
</dbReference>
<organism evidence="1 2">
    <name type="scientific">Shewanella youngdeokensis</name>
    <dbReference type="NCBI Taxonomy" id="2999068"/>
    <lineage>
        <taxon>Bacteria</taxon>
        <taxon>Pseudomonadati</taxon>
        <taxon>Pseudomonadota</taxon>
        <taxon>Gammaproteobacteria</taxon>
        <taxon>Alteromonadales</taxon>
        <taxon>Shewanellaceae</taxon>
        <taxon>Shewanella</taxon>
    </lineage>
</organism>
<dbReference type="EMBL" id="CP136522">
    <property type="protein sequence ID" value="WOT03904.1"/>
    <property type="molecule type" value="Genomic_DNA"/>
</dbReference>
<sequence length="110" mass="12792">MTKLPDFDTLRQLAENEPEKLNALQEQLNKEVIKNSSEPNRANLISLYDHLQKKLSLCKTPYQRQHVVSSMMYEKLSTLNELLNHPNDYYQQKAKVISFITPVNTTTKKA</sequence>
<dbReference type="Proteomes" id="UP001529491">
    <property type="component" value="Chromosome"/>
</dbReference>
<gene>
    <name evidence="1" type="ORF">RGE70_11180</name>
</gene>
<proteinExistence type="predicted"/>